<dbReference type="OrthoDB" id="3828348at2"/>
<feature type="compositionally biased region" description="Acidic residues" evidence="1">
    <location>
        <begin position="8"/>
        <end position="49"/>
    </location>
</feature>
<sequence length="429" mass="46314">MARRATDFEDEVEYESEWESEYETEDEAEWEDEIEGESELEEEYEDEDFFPGLGGVVNAIGGLLGEEEWEDEGEDEYEYEDEAFLGLLGPIAKIAGGLLGGGGGGDGEYEDEDEGEEELEGEEEAEEFFKRLKGVFKKAAPFLRTLAKTAGPLVATAIGGPAAGAVARAVTSQLEGEYEEEFEAEFEEMASAPLAPSQAFGEYLAAQAAATESEAEAEALGGAAAYAGINAQDRRELERLLPYLLRGASTITRMLHGNRSTRPAVRLVPGIADGAARTIARRIAAGEPVGPVELGQVMGAATTRALTPGRVRQAVLRRHARGLSRSRRRYRGRSGSMRRAGAGRGRPGRRSGSGRALTVRRQPLRSRTVSTGRVPRPRPGLVRITTPVRIPPKGGRPARVVRVVSDVRVPRGAVPAGRPTSAGSRRPRR</sequence>
<organism evidence="2 3">
    <name type="scientific">Kribbella soli</name>
    <dbReference type="NCBI Taxonomy" id="1124743"/>
    <lineage>
        <taxon>Bacteria</taxon>
        <taxon>Bacillati</taxon>
        <taxon>Actinomycetota</taxon>
        <taxon>Actinomycetes</taxon>
        <taxon>Propionibacteriales</taxon>
        <taxon>Kribbellaceae</taxon>
        <taxon>Kribbella</taxon>
    </lineage>
</organism>
<dbReference type="RefSeq" id="WP_131338966.1">
    <property type="nucleotide sequence ID" value="NZ_SJJZ01000002.1"/>
</dbReference>
<evidence type="ECO:0000313" key="2">
    <source>
        <dbReference type="EMBL" id="TCC07978.1"/>
    </source>
</evidence>
<feature type="region of interest" description="Disordered" evidence="1">
    <location>
        <begin position="1"/>
        <end position="51"/>
    </location>
</feature>
<name>A0A4R0HDC5_9ACTN</name>
<keyword evidence="3" id="KW-1185">Reference proteome</keyword>
<dbReference type="EMBL" id="SJJZ01000002">
    <property type="protein sequence ID" value="TCC07978.1"/>
    <property type="molecule type" value="Genomic_DNA"/>
</dbReference>
<comment type="caution">
    <text evidence="2">The sequence shown here is derived from an EMBL/GenBank/DDBJ whole genome shotgun (WGS) entry which is preliminary data.</text>
</comment>
<reference evidence="2 3" key="1">
    <citation type="submission" date="2019-02" db="EMBL/GenBank/DDBJ databases">
        <title>Kribbella capetownensis sp. nov. and Kribbella speibonae sp. nov., isolated from soil.</title>
        <authorList>
            <person name="Curtis S.M."/>
            <person name="Norton I."/>
            <person name="Everest G.J."/>
            <person name="Meyers P.R."/>
        </authorList>
    </citation>
    <scope>NUCLEOTIDE SEQUENCE [LARGE SCALE GENOMIC DNA]</scope>
    <source>
        <strain evidence="2 3">KCTC 29219</strain>
    </source>
</reference>
<dbReference type="AlphaFoldDB" id="A0A4R0HDC5"/>
<evidence type="ECO:0000313" key="3">
    <source>
        <dbReference type="Proteomes" id="UP000292346"/>
    </source>
</evidence>
<protein>
    <submittedName>
        <fullName evidence="2">Uncharacterized protein</fullName>
    </submittedName>
</protein>
<dbReference type="Proteomes" id="UP000292346">
    <property type="component" value="Unassembled WGS sequence"/>
</dbReference>
<proteinExistence type="predicted"/>
<evidence type="ECO:0000256" key="1">
    <source>
        <dbReference type="SAM" id="MobiDB-lite"/>
    </source>
</evidence>
<accession>A0A4R0HDC5</accession>
<feature type="region of interest" description="Disordered" evidence="1">
    <location>
        <begin position="320"/>
        <end position="397"/>
    </location>
</feature>
<feature type="compositionally biased region" description="Basic residues" evidence="1">
    <location>
        <begin position="320"/>
        <end position="332"/>
    </location>
</feature>
<gene>
    <name evidence="2" type="ORF">E0H45_18795</name>
</gene>